<dbReference type="EnsemblMetazoa" id="SCAU012997-RA">
    <property type="protein sequence ID" value="SCAU012997-PA"/>
    <property type="gene ID" value="SCAU012997"/>
</dbReference>
<evidence type="ECO:0000256" key="2">
    <source>
        <dbReference type="SAM" id="Phobius"/>
    </source>
</evidence>
<sequence length="329" mass="37733">MLWMKTYLFYCSVRLGGLVASTLAFISSLLACLFFFIMGLDTLNPILDIFNDDDHFRNHFLVKRFTRMVDSDSEKLLAIFQVYFFSHMASSVIGFYGSWKVKKYYLIPLAIFEFFRVIYCLISHILLMTVCKNKLNLGILITATLGGGFVILYLGYNWATIVALYQIISLINSERYKAVYGDDPFHPLIPKTYNPFVTENVRVLITPLSNDIDEQKQRNAQLGFTSSRNAVQPIIAVLPTTNGLANGLNNRTKPEDKKNKWMKSRWATPSRNPLIIPPSLHSNSRGYDSGSDPHDNSYSVDYNNWQWSELAPAISARNSRNTYGYNWKY</sequence>
<proteinExistence type="predicted"/>
<dbReference type="AlphaFoldDB" id="A0A1I8Q1I5"/>
<dbReference type="Proteomes" id="UP000095300">
    <property type="component" value="Unassembled WGS sequence"/>
</dbReference>
<keyword evidence="2" id="KW-0472">Membrane</keyword>
<dbReference type="PROSITE" id="PS51257">
    <property type="entry name" value="PROKAR_LIPOPROTEIN"/>
    <property type="match status" value="1"/>
</dbReference>
<feature type="transmembrane region" description="Helical" evidence="2">
    <location>
        <begin position="104"/>
        <end position="127"/>
    </location>
</feature>
<name>A0A1I8Q1I5_STOCA</name>
<accession>A0A1I8Q1I5</accession>
<keyword evidence="2" id="KW-0812">Transmembrane</keyword>
<feature type="region of interest" description="Disordered" evidence="1">
    <location>
        <begin position="273"/>
        <end position="295"/>
    </location>
</feature>
<feature type="transmembrane region" description="Helical" evidence="2">
    <location>
        <begin position="139"/>
        <end position="165"/>
    </location>
</feature>
<evidence type="ECO:0000313" key="3">
    <source>
        <dbReference type="EnsemblMetazoa" id="SCAU012997-PA"/>
    </source>
</evidence>
<gene>
    <name evidence="3" type="primary">106093881</name>
</gene>
<evidence type="ECO:0000256" key="1">
    <source>
        <dbReference type="SAM" id="MobiDB-lite"/>
    </source>
</evidence>
<dbReference type="VEuPathDB" id="VectorBase:SCAU012997"/>
<protein>
    <submittedName>
        <fullName evidence="3">Uncharacterized protein</fullName>
    </submittedName>
</protein>
<evidence type="ECO:0000313" key="4">
    <source>
        <dbReference type="Proteomes" id="UP000095300"/>
    </source>
</evidence>
<dbReference type="STRING" id="35570.A0A1I8Q1I5"/>
<keyword evidence="4" id="KW-1185">Reference proteome</keyword>
<feature type="transmembrane region" description="Helical" evidence="2">
    <location>
        <begin position="76"/>
        <end position="97"/>
    </location>
</feature>
<organism evidence="3 4">
    <name type="scientific">Stomoxys calcitrans</name>
    <name type="common">Stable fly</name>
    <name type="synonym">Conops calcitrans</name>
    <dbReference type="NCBI Taxonomy" id="35570"/>
    <lineage>
        <taxon>Eukaryota</taxon>
        <taxon>Metazoa</taxon>
        <taxon>Ecdysozoa</taxon>
        <taxon>Arthropoda</taxon>
        <taxon>Hexapoda</taxon>
        <taxon>Insecta</taxon>
        <taxon>Pterygota</taxon>
        <taxon>Neoptera</taxon>
        <taxon>Endopterygota</taxon>
        <taxon>Diptera</taxon>
        <taxon>Brachycera</taxon>
        <taxon>Muscomorpha</taxon>
        <taxon>Muscoidea</taxon>
        <taxon>Muscidae</taxon>
        <taxon>Stomoxys</taxon>
    </lineage>
</organism>
<keyword evidence="2" id="KW-1133">Transmembrane helix</keyword>
<feature type="transmembrane region" description="Helical" evidence="2">
    <location>
        <begin position="7"/>
        <end position="37"/>
    </location>
</feature>
<reference evidence="3" key="1">
    <citation type="submission" date="2020-05" db="UniProtKB">
        <authorList>
            <consortium name="EnsemblMetazoa"/>
        </authorList>
    </citation>
    <scope>IDENTIFICATION</scope>
    <source>
        <strain evidence="3">USDA</strain>
    </source>
</reference>